<accession>A0ABP1RGH4</accession>
<feature type="transmembrane region" description="Helical" evidence="1">
    <location>
        <begin position="42"/>
        <end position="66"/>
    </location>
</feature>
<keyword evidence="1" id="KW-0472">Membrane</keyword>
<name>A0ABP1RGH4_9HEXA</name>
<gene>
    <name evidence="2" type="ORF">ODALV1_LOCUS21893</name>
</gene>
<evidence type="ECO:0000313" key="3">
    <source>
        <dbReference type="Proteomes" id="UP001642540"/>
    </source>
</evidence>
<keyword evidence="1" id="KW-0812">Transmembrane</keyword>
<comment type="caution">
    <text evidence="2">The sequence shown here is derived from an EMBL/GenBank/DDBJ whole genome shotgun (WGS) entry which is preliminary data.</text>
</comment>
<dbReference type="EMBL" id="CAXLJM020000072">
    <property type="protein sequence ID" value="CAL8127552.1"/>
    <property type="molecule type" value="Genomic_DNA"/>
</dbReference>
<evidence type="ECO:0008006" key="4">
    <source>
        <dbReference type="Google" id="ProtNLM"/>
    </source>
</evidence>
<evidence type="ECO:0000256" key="1">
    <source>
        <dbReference type="SAM" id="Phobius"/>
    </source>
</evidence>
<feature type="transmembrane region" description="Helical" evidence="1">
    <location>
        <begin position="110"/>
        <end position="131"/>
    </location>
</feature>
<organism evidence="2 3">
    <name type="scientific">Orchesella dallaii</name>
    <dbReference type="NCBI Taxonomy" id="48710"/>
    <lineage>
        <taxon>Eukaryota</taxon>
        <taxon>Metazoa</taxon>
        <taxon>Ecdysozoa</taxon>
        <taxon>Arthropoda</taxon>
        <taxon>Hexapoda</taxon>
        <taxon>Collembola</taxon>
        <taxon>Entomobryomorpha</taxon>
        <taxon>Entomobryoidea</taxon>
        <taxon>Orchesellidae</taxon>
        <taxon>Orchesellinae</taxon>
        <taxon>Orchesella</taxon>
    </lineage>
</organism>
<proteinExistence type="predicted"/>
<evidence type="ECO:0000313" key="2">
    <source>
        <dbReference type="EMBL" id="CAL8127552.1"/>
    </source>
</evidence>
<feature type="transmembrane region" description="Helical" evidence="1">
    <location>
        <begin position="78"/>
        <end position="98"/>
    </location>
</feature>
<sequence length="172" mass="19733">MALRFDKFFRVTHFEPRFFHNNTLHNPLNVQLLNSETERTEFALHTILTMELILNTATIAFSASLVVNGVKKEREWPLFNFLVCIIAFFFLSLGIMNVKLLLGAISTEILCFEAMVLIIYLYFIFIVFQAYTQVWDECKQGGSTISTNSFRRDLSTLSGFEGDNDPIGTRAI</sequence>
<dbReference type="Proteomes" id="UP001642540">
    <property type="component" value="Unassembled WGS sequence"/>
</dbReference>
<keyword evidence="1" id="KW-1133">Transmembrane helix</keyword>
<reference evidence="2 3" key="1">
    <citation type="submission" date="2024-08" db="EMBL/GenBank/DDBJ databases">
        <authorList>
            <person name="Cucini C."/>
            <person name="Frati F."/>
        </authorList>
    </citation>
    <scope>NUCLEOTIDE SEQUENCE [LARGE SCALE GENOMIC DNA]</scope>
</reference>
<protein>
    <recommendedName>
        <fullName evidence="4">MARVEL domain-containing protein</fullName>
    </recommendedName>
</protein>
<keyword evidence="3" id="KW-1185">Reference proteome</keyword>